<accession>A0AAD9IRW6</accession>
<keyword evidence="3" id="KW-1185">Reference proteome</keyword>
<keyword evidence="1" id="KW-1133">Transmembrane helix</keyword>
<sequence length="133" mass="15810">MEVYKYLELFGIFAPWALFMTFNYFYNVIRSLYWRYTGVHQQVIDSEKPESYNRSVEVKKILFRRTINGYIKHPESAFLTVHETFVNPERVLQDDCSFYAMTPTDAIFITGYSYTTSFEWESSLSLTNSPPYL</sequence>
<keyword evidence="1" id="KW-0472">Membrane</keyword>
<keyword evidence="1" id="KW-0812">Transmembrane</keyword>
<dbReference type="Proteomes" id="UP001208570">
    <property type="component" value="Unassembled WGS sequence"/>
</dbReference>
<gene>
    <name evidence="2" type="ORF">LSH36_1738g00005</name>
</gene>
<evidence type="ECO:0000256" key="1">
    <source>
        <dbReference type="SAM" id="Phobius"/>
    </source>
</evidence>
<dbReference type="EMBL" id="JAODUP010001739">
    <property type="protein sequence ID" value="KAK2139521.1"/>
    <property type="molecule type" value="Genomic_DNA"/>
</dbReference>
<protein>
    <submittedName>
        <fullName evidence="2">Uncharacterized protein</fullName>
    </submittedName>
</protein>
<name>A0AAD9IRW6_9ANNE</name>
<reference evidence="2" key="1">
    <citation type="journal article" date="2023" name="Mol. Biol. Evol.">
        <title>Third-Generation Sequencing Reveals the Adaptive Role of the Epigenome in Three Deep-Sea Polychaetes.</title>
        <authorList>
            <person name="Perez M."/>
            <person name="Aroh O."/>
            <person name="Sun Y."/>
            <person name="Lan Y."/>
            <person name="Juniper S.K."/>
            <person name="Young C.R."/>
            <person name="Angers B."/>
            <person name="Qian P.Y."/>
        </authorList>
    </citation>
    <scope>NUCLEOTIDE SEQUENCE</scope>
    <source>
        <strain evidence="2">P08H-3</strain>
    </source>
</reference>
<proteinExistence type="predicted"/>
<evidence type="ECO:0000313" key="3">
    <source>
        <dbReference type="Proteomes" id="UP001208570"/>
    </source>
</evidence>
<organism evidence="2 3">
    <name type="scientific">Paralvinella palmiformis</name>
    <dbReference type="NCBI Taxonomy" id="53620"/>
    <lineage>
        <taxon>Eukaryota</taxon>
        <taxon>Metazoa</taxon>
        <taxon>Spiralia</taxon>
        <taxon>Lophotrochozoa</taxon>
        <taxon>Annelida</taxon>
        <taxon>Polychaeta</taxon>
        <taxon>Sedentaria</taxon>
        <taxon>Canalipalpata</taxon>
        <taxon>Terebellida</taxon>
        <taxon>Terebelliformia</taxon>
        <taxon>Alvinellidae</taxon>
        <taxon>Paralvinella</taxon>
    </lineage>
</organism>
<comment type="caution">
    <text evidence="2">The sequence shown here is derived from an EMBL/GenBank/DDBJ whole genome shotgun (WGS) entry which is preliminary data.</text>
</comment>
<feature type="transmembrane region" description="Helical" evidence="1">
    <location>
        <begin position="6"/>
        <end position="26"/>
    </location>
</feature>
<dbReference type="AlphaFoldDB" id="A0AAD9IRW6"/>
<evidence type="ECO:0000313" key="2">
    <source>
        <dbReference type="EMBL" id="KAK2139521.1"/>
    </source>
</evidence>